<evidence type="ECO:0000313" key="2">
    <source>
        <dbReference type="EMBL" id="PAP76980.1"/>
    </source>
</evidence>
<keyword evidence="1" id="KW-1133">Transmembrane helix</keyword>
<sequence>MPHPSEDFGKPIEQLITEVVSHKPGSIGAERLHALIRYKTAQEVEVAVRELKDATEANAAASATLGRRVFWLNVVLTAATVLAALVALATFLRDLDEPAERPGDLEPDSAAIHELGRVVHPKSGGDVVVHGGQFEVHLLT</sequence>
<dbReference type="AlphaFoldDB" id="A0A271J0T8"/>
<gene>
    <name evidence="2" type="ORF">BSZ37_11325</name>
</gene>
<organism evidence="2 3">
    <name type="scientific">Rubrivirga marina</name>
    <dbReference type="NCBI Taxonomy" id="1196024"/>
    <lineage>
        <taxon>Bacteria</taxon>
        <taxon>Pseudomonadati</taxon>
        <taxon>Rhodothermota</taxon>
        <taxon>Rhodothermia</taxon>
        <taxon>Rhodothermales</taxon>
        <taxon>Rubricoccaceae</taxon>
        <taxon>Rubrivirga</taxon>
    </lineage>
</organism>
<evidence type="ECO:0000256" key="1">
    <source>
        <dbReference type="SAM" id="Phobius"/>
    </source>
</evidence>
<keyword evidence="1" id="KW-0472">Membrane</keyword>
<feature type="transmembrane region" description="Helical" evidence="1">
    <location>
        <begin position="70"/>
        <end position="92"/>
    </location>
</feature>
<accession>A0A271J0T8</accession>
<name>A0A271J0T8_9BACT</name>
<reference evidence="2 3" key="1">
    <citation type="submission" date="2016-11" db="EMBL/GenBank/DDBJ databases">
        <title>Study of marine rhodopsin-containing bacteria.</title>
        <authorList>
            <person name="Yoshizawa S."/>
            <person name="Kumagai Y."/>
            <person name="Kogure K."/>
        </authorList>
    </citation>
    <scope>NUCLEOTIDE SEQUENCE [LARGE SCALE GENOMIC DNA]</scope>
    <source>
        <strain evidence="2 3">SAORIC-28</strain>
    </source>
</reference>
<dbReference type="RefSeq" id="WP_095510646.1">
    <property type="nucleotide sequence ID" value="NZ_MQWD01000001.1"/>
</dbReference>
<protein>
    <submittedName>
        <fullName evidence="2">Uncharacterized protein</fullName>
    </submittedName>
</protein>
<keyword evidence="1" id="KW-0812">Transmembrane</keyword>
<keyword evidence="3" id="KW-1185">Reference proteome</keyword>
<evidence type="ECO:0000313" key="3">
    <source>
        <dbReference type="Proteomes" id="UP000216339"/>
    </source>
</evidence>
<proteinExistence type="predicted"/>
<comment type="caution">
    <text evidence="2">The sequence shown here is derived from an EMBL/GenBank/DDBJ whole genome shotgun (WGS) entry which is preliminary data.</text>
</comment>
<dbReference type="EMBL" id="MQWD01000001">
    <property type="protein sequence ID" value="PAP76980.1"/>
    <property type="molecule type" value="Genomic_DNA"/>
</dbReference>
<dbReference type="Proteomes" id="UP000216339">
    <property type="component" value="Unassembled WGS sequence"/>
</dbReference>